<accession>A0A3L6SKP1</accession>
<reference evidence="4" key="1">
    <citation type="journal article" date="2019" name="Nat. Commun.">
        <title>The genome of broomcorn millet.</title>
        <authorList>
            <person name="Zou C."/>
            <person name="Miki D."/>
            <person name="Li D."/>
            <person name="Tang Q."/>
            <person name="Xiao L."/>
            <person name="Rajput S."/>
            <person name="Deng P."/>
            <person name="Jia W."/>
            <person name="Huang R."/>
            <person name="Zhang M."/>
            <person name="Sun Y."/>
            <person name="Hu J."/>
            <person name="Fu X."/>
            <person name="Schnable P.S."/>
            <person name="Li F."/>
            <person name="Zhang H."/>
            <person name="Feng B."/>
            <person name="Zhu X."/>
            <person name="Liu R."/>
            <person name="Schnable J.C."/>
            <person name="Zhu J.-K."/>
            <person name="Zhang H."/>
        </authorList>
    </citation>
    <scope>NUCLEOTIDE SEQUENCE [LARGE SCALE GENOMIC DNA]</scope>
</reference>
<evidence type="ECO:0000256" key="1">
    <source>
        <dbReference type="SAM" id="MobiDB-lite"/>
    </source>
</evidence>
<name>A0A3L6SKP1_PANMI</name>
<feature type="signal peptide" evidence="2">
    <location>
        <begin position="1"/>
        <end position="22"/>
    </location>
</feature>
<proteinExistence type="predicted"/>
<feature type="region of interest" description="Disordered" evidence="1">
    <location>
        <begin position="39"/>
        <end position="109"/>
    </location>
</feature>
<dbReference type="AlphaFoldDB" id="A0A3L6SKP1"/>
<organism evidence="3 4">
    <name type="scientific">Panicum miliaceum</name>
    <name type="common">Proso millet</name>
    <name type="synonym">Broomcorn millet</name>
    <dbReference type="NCBI Taxonomy" id="4540"/>
    <lineage>
        <taxon>Eukaryota</taxon>
        <taxon>Viridiplantae</taxon>
        <taxon>Streptophyta</taxon>
        <taxon>Embryophyta</taxon>
        <taxon>Tracheophyta</taxon>
        <taxon>Spermatophyta</taxon>
        <taxon>Magnoliopsida</taxon>
        <taxon>Liliopsida</taxon>
        <taxon>Poales</taxon>
        <taxon>Poaceae</taxon>
        <taxon>PACMAD clade</taxon>
        <taxon>Panicoideae</taxon>
        <taxon>Panicodae</taxon>
        <taxon>Paniceae</taxon>
        <taxon>Panicinae</taxon>
        <taxon>Panicum</taxon>
        <taxon>Panicum sect. Panicum</taxon>
    </lineage>
</organism>
<evidence type="ECO:0000313" key="3">
    <source>
        <dbReference type="EMBL" id="RLN23191.1"/>
    </source>
</evidence>
<protein>
    <submittedName>
        <fullName evidence="3">BZIP transcription factor</fullName>
    </submittedName>
</protein>
<comment type="caution">
    <text evidence="3">The sequence shown here is derived from an EMBL/GenBank/DDBJ whole genome shotgun (WGS) entry which is preliminary data.</text>
</comment>
<sequence length="109" mass="11831">MANAKLQKQVLLLCSPFPMTAARAPSSYADRGPIARLQGSAAHPRHGHGHNQRTSSEIELHRGAAAVVARRPAQRPRDASGAATRPGWRGHRRSSSDSFALFDSARRRS</sequence>
<keyword evidence="4" id="KW-1185">Reference proteome</keyword>
<feature type="chain" id="PRO_5017926186" evidence="2">
    <location>
        <begin position="23"/>
        <end position="109"/>
    </location>
</feature>
<evidence type="ECO:0000313" key="4">
    <source>
        <dbReference type="Proteomes" id="UP000275267"/>
    </source>
</evidence>
<dbReference type="Proteomes" id="UP000275267">
    <property type="component" value="Unassembled WGS sequence"/>
</dbReference>
<evidence type="ECO:0000256" key="2">
    <source>
        <dbReference type="SAM" id="SignalP"/>
    </source>
</evidence>
<dbReference type="EMBL" id="PQIB02000004">
    <property type="protein sequence ID" value="RLN23191.1"/>
    <property type="molecule type" value="Genomic_DNA"/>
</dbReference>
<keyword evidence="2" id="KW-0732">Signal</keyword>
<gene>
    <name evidence="3" type="ORF">C2845_PM07G13030</name>
</gene>